<organism evidence="2 3">
    <name type="scientific">Rhododendron griersonianum</name>
    <dbReference type="NCBI Taxonomy" id="479676"/>
    <lineage>
        <taxon>Eukaryota</taxon>
        <taxon>Viridiplantae</taxon>
        <taxon>Streptophyta</taxon>
        <taxon>Embryophyta</taxon>
        <taxon>Tracheophyta</taxon>
        <taxon>Spermatophyta</taxon>
        <taxon>Magnoliopsida</taxon>
        <taxon>eudicotyledons</taxon>
        <taxon>Gunneridae</taxon>
        <taxon>Pentapetalae</taxon>
        <taxon>asterids</taxon>
        <taxon>Ericales</taxon>
        <taxon>Ericaceae</taxon>
        <taxon>Ericoideae</taxon>
        <taxon>Rhodoreae</taxon>
        <taxon>Rhododendron</taxon>
    </lineage>
</organism>
<name>A0AAV6KPY7_9ERIC</name>
<evidence type="ECO:0000256" key="1">
    <source>
        <dbReference type="SAM" id="MobiDB-lite"/>
    </source>
</evidence>
<comment type="caution">
    <text evidence="2">The sequence shown here is derived from an EMBL/GenBank/DDBJ whole genome shotgun (WGS) entry which is preliminary data.</text>
</comment>
<proteinExistence type="predicted"/>
<protein>
    <submittedName>
        <fullName evidence="2">Uncharacterized protein</fullName>
    </submittedName>
</protein>
<gene>
    <name evidence="2" type="ORF">RHGRI_012288</name>
</gene>
<keyword evidence="3" id="KW-1185">Reference proteome</keyword>
<sequence length="120" mass="12554">MTFRKVMAIDHPGDYRGSLRLSLPPRSLLVMPAPINPPMSFTAPVALPPVSSGWPVVPPPRHPPVPGTGVFLPPPHTWFGSSVSPKGQVDGKMPRKECNGSVDGIGGADMKAADKPGGTV</sequence>
<evidence type="ECO:0000313" key="2">
    <source>
        <dbReference type="EMBL" id="KAG5554678.1"/>
    </source>
</evidence>
<dbReference type="Proteomes" id="UP000823749">
    <property type="component" value="Chromosome 4"/>
</dbReference>
<dbReference type="AlphaFoldDB" id="A0AAV6KPY7"/>
<accession>A0AAV6KPY7</accession>
<feature type="region of interest" description="Disordered" evidence="1">
    <location>
        <begin position="81"/>
        <end position="120"/>
    </location>
</feature>
<evidence type="ECO:0000313" key="3">
    <source>
        <dbReference type="Proteomes" id="UP000823749"/>
    </source>
</evidence>
<dbReference type="EMBL" id="JACTNZ010000004">
    <property type="protein sequence ID" value="KAG5554678.1"/>
    <property type="molecule type" value="Genomic_DNA"/>
</dbReference>
<reference evidence="2" key="1">
    <citation type="submission" date="2020-08" db="EMBL/GenBank/DDBJ databases">
        <title>Plant Genome Project.</title>
        <authorList>
            <person name="Zhang R.-G."/>
        </authorList>
    </citation>
    <scope>NUCLEOTIDE SEQUENCE</scope>
    <source>
        <strain evidence="2">WSP0</strain>
        <tissue evidence="2">Leaf</tissue>
    </source>
</reference>